<accession>A0ABU9HI17</accession>
<gene>
    <name evidence="2" type="ORF">AAEO59_01760</name>
</gene>
<keyword evidence="3" id="KW-1185">Reference proteome</keyword>
<evidence type="ECO:0000313" key="2">
    <source>
        <dbReference type="EMBL" id="MEL1239763.1"/>
    </source>
</evidence>
<dbReference type="RefSeq" id="WP_341699027.1">
    <property type="nucleotide sequence ID" value="NZ_JBBYHU010000002.1"/>
</dbReference>
<feature type="transmembrane region" description="Helical" evidence="1">
    <location>
        <begin position="33"/>
        <end position="51"/>
    </location>
</feature>
<keyword evidence="1" id="KW-1133">Transmembrane helix</keyword>
<keyword evidence="1" id="KW-0472">Membrane</keyword>
<organism evidence="2 3">
    <name type="scientific">Flavobacterium flavipallidum</name>
    <dbReference type="NCBI Taxonomy" id="3139140"/>
    <lineage>
        <taxon>Bacteria</taxon>
        <taxon>Pseudomonadati</taxon>
        <taxon>Bacteroidota</taxon>
        <taxon>Flavobacteriia</taxon>
        <taxon>Flavobacteriales</taxon>
        <taxon>Flavobacteriaceae</taxon>
        <taxon>Flavobacterium</taxon>
    </lineage>
</organism>
<name>A0ABU9HI17_9FLAO</name>
<evidence type="ECO:0000313" key="3">
    <source>
        <dbReference type="Proteomes" id="UP001398556"/>
    </source>
</evidence>
<dbReference type="EMBL" id="JBBYHU010000002">
    <property type="protein sequence ID" value="MEL1239763.1"/>
    <property type="molecule type" value="Genomic_DNA"/>
</dbReference>
<proteinExistence type="predicted"/>
<reference evidence="2 3" key="1">
    <citation type="submission" date="2024-04" db="EMBL/GenBank/DDBJ databases">
        <title>Flavobacterium sp. DGU99 16S ribosomal RNA gene Genome sequencing and assembly.</title>
        <authorList>
            <person name="Park S."/>
        </authorList>
    </citation>
    <scope>NUCLEOTIDE SEQUENCE [LARGE SCALE GENOMIC DNA]</scope>
    <source>
        <strain evidence="2 3">DGU99</strain>
    </source>
</reference>
<evidence type="ECO:0000256" key="1">
    <source>
        <dbReference type="SAM" id="Phobius"/>
    </source>
</evidence>
<comment type="caution">
    <text evidence="2">The sequence shown here is derived from an EMBL/GenBank/DDBJ whole genome shotgun (WGS) entry which is preliminary data.</text>
</comment>
<sequence>MKNFAMKLVGFTTVYVFVFAGLNQTSVDLRIIMSLHLIGVILIPYMTYCVLTDKYKTNKTFKDWYEDHPMETLDEGNEEET</sequence>
<keyword evidence="1" id="KW-0812">Transmembrane</keyword>
<evidence type="ECO:0008006" key="4">
    <source>
        <dbReference type="Google" id="ProtNLM"/>
    </source>
</evidence>
<protein>
    <recommendedName>
        <fullName evidence="4">2TM domain-containing protein</fullName>
    </recommendedName>
</protein>
<dbReference type="Proteomes" id="UP001398556">
    <property type="component" value="Unassembled WGS sequence"/>
</dbReference>